<dbReference type="InterPro" id="IPR002686">
    <property type="entry name" value="Transposase_17"/>
</dbReference>
<dbReference type="SMART" id="SM01321">
    <property type="entry name" value="Y1_Tnp"/>
    <property type="match status" value="1"/>
</dbReference>
<sequence>MGRASRIEYPGACYYICSKREERQSIFEEDGDFETFLLILKDVVLLYRWKCYAWSLMDDQYQIVAETPKGNLSRGMRQLNGVYTQQFNRRHGRKGPLFHHRYQ</sequence>
<proteinExistence type="predicted"/>
<organism evidence="2">
    <name type="scientific">Uncultured Desulfatiglans sp</name>
    <dbReference type="NCBI Taxonomy" id="1748965"/>
    <lineage>
        <taxon>Bacteria</taxon>
        <taxon>Pseudomonadati</taxon>
        <taxon>Thermodesulfobacteriota</taxon>
        <taxon>Desulfobacteria</taxon>
        <taxon>Desulfatiglandales</taxon>
        <taxon>Desulfatiglandaceae</taxon>
        <taxon>Desulfatiglans</taxon>
        <taxon>environmental samples</taxon>
    </lineage>
</organism>
<dbReference type="GO" id="GO:0003677">
    <property type="term" value="F:DNA binding"/>
    <property type="evidence" value="ECO:0007669"/>
    <property type="project" value="InterPro"/>
</dbReference>
<dbReference type="Gene3D" id="3.30.70.1290">
    <property type="entry name" value="Transposase IS200-like"/>
    <property type="match status" value="1"/>
</dbReference>
<feature type="domain" description="Transposase IS200-like" evidence="1">
    <location>
        <begin position="9"/>
        <end position="103"/>
    </location>
</feature>
<dbReference type="GO" id="GO:0004803">
    <property type="term" value="F:transposase activity"/>
    <property type="evidence" value="ECO:0007669"/>
    <property type="project" value="InterPro"/>
</dbReference>
<dbReference type="GO" id="GO:0006313">
    <property type="term" value="P:DNA transposition"/>
    <property type="evidence" value="ECO:0007669"/>
    <property type="project" value="InterPro"/>
</dbReference>
<gene>
    <name evidence="2" type="ORF">TRIP_B10148</name>
</gene>
<evidence type="ECO:0000259" key="1">
    <source>
        <dbReference type="SMART" id="SM01321"/>
    </source>
</evidence>
<accession>A0A653A071</accession>
<reference evidence="2" key="1">
    <citation type="submission" date="2018-07" db="EMBL/GenBank/DDBJ databases">
        <authorList>
            <consortium name="Genoscope - CEA"/>
            <person name="William W."/>
        </authorList>
    </citation>
    <scope>NUCLEOTIDE SEQUENCE</scope>
    <source>
        <strain evidence="2">IK1</strain>
    </source>
</reference>
<dbReference type="PANTHER" id="PTHR34322:SF2">
    <property type="entry name" value="TRANSPOSASE IS200-LIKE DOMAIN-CONTAINING PROTEIN"/>
    <property type="match status" value="1"/>
</dbReference>
<dbReference type="AlphaFoldDB" id="A0A653A071"/>
<dbReference type="SUPFAM" id="SSF143422">
    <property type="entry name" value="Transposase IS200-like"/>
    <property type="match status" value="1"/>
</dbReference>
<dbReference type="EMBL" id="UPXX01000001">
    <property type="protein sequence ID" value="VBB41420.1"/>
    <property type="molecule type" value="Genomic_DNA"/>
</dbReference>
<evidence type="ECO:0000313" key="2">
    <source>
        <dbReference type="EMBL" id="VBB41420.1"/>
    </source>
</evidence>
<protein>
    <submittedName>
        <fullName evidence="2">Transposase</fullName>
    </submittedName>
</protein>
<name>A0A653A071_UNCDX</name>
<dbReference type="PANTHER" id="PTHR34322">
    <property type="entry name" value="TRANSPOSASE, Y1_TNP DOMAIN-CONTAINING"/>
    <property type="match status" value="1"/>
</dbReference>
<dbReference type="InterPro" id="IPR036515">
    <property type="entry name" value="Transposase_17_sf"/>
</dbReference>